<dbReference type="Proteomes" id="UP000529783">
    <property type="component" value="Unassembled WGS sequence"/>
</dbReference>
<accession>A0A7Y9JLA9</accession>
<comment type="caution">
    <text evidence="1">The sequence shown here is derived from an EMBL/GenBank/DDBJ whole genome shotgun (WGS) entry which is preliminary data.</text>
</comment>
<sequence length="36" mass="3766">MKLTTMTQVTVDGVVHLITVPVVVGQGARLFPDATA</sequence>
<dbReference type="AlphaFoldDB" id="A0A7Y9JLA9"/>
<proteinExistence type="predicted"/>
<gene>
    <name evidence="1" type="ORF">BJY14_008744</name>
</gene>
<reference evidence="1 2" key="1">
    <citation type="submission" date="2020-07" db="EMBL/GenBank/DDBJ databases">
        <title>Sequencing the genomes of 1000 actinobacteria strains.</title>
        <authorList>
            <person name="Klenk H.-P."/>
        </authorList>
    </citation>
    <scope>NUCLEOTIDE SEQUENCE [LARGE SCALE GENOMIC DNA]</scope>
    <source>
        <strain evidence="1 2">DSM 40398</strain>
    </source>
</reference>
<name>A0A7Y9JLA9_9ACTN</name>
<evidence type="ECO:0000313" key="2">
    <source>
        <dbReference type="Proteomes" id="UP000529783"/>
    </source>
</evidence>
<evidence type="ECO:0000313" key="1">
    <source>
        <dbReference type="EMBL" id="NYD52761.1"/>
    </source>
</evidence>
<dbReference type="EMBL" id="JACCBA010000001">
    <property type="protein sequence ID" value="NYD52761.1"/>
    <property type="molecule type" value="Genomic_DNA"/>
</dbReference>
<organism evidence="1 2">
    <name type="scientific">Actinomadura luteofluorescens</name>
    <dbReference type="NCBI Taxonomy" id="46163"/>
    <lineage>
        <taxon>Bacteria</taxon>
        <taxon>Bacillati</taxon>
        <taxon>Actinomycetota</taxon>
        <taxon>Actinomycetes</taxon>
        <taxon>Streptosporangiales</taxon>
        <taxon>Thermomonosporaceae</taxon>
        <taxon>Actinomadura</taxon>
    </lineage>
</organism>
<keyword evidence="2" id="KW-1185">Reference proteome</keyword>
<protein>
    <submittedName>
        <fullName evidence="1">Uncharacterized protein</fullName>
    </submittedName>
</protein>